<evidence type="ECO:0000313" key="7">
    <source>
        <dbReference type="Proteomes" id="UP000039021"/>
    </source>
</evidence>
<dbReference type="AlphaFoldDB" id="A0A0T9F1G8"/>
<dbReference type="EMBL" id="CSAE01000469">
    <property type="protein sequence ID" value="COW34646.1"/>
    <property type="molecule type" value="Genomic_DNA"/>
</dbReference>
<evidence type="ECO:0000313" key="6">
    <source>
        <dbReference type="Proteomes" id="UP000038802"/>
    </source>
</evidence>
<dbReference type="EMBL" id="CSAJ01000477">
    <property type="protein sequence ID" value="COW72784.1"/>
    <property type="molecule type" value="Genomic_DNA"/>
</dbReference>
<evidence type="ECO:0000313" key="4">
    <source>
        <dbReference type="EMBL" id="COW72784.1"/>
    </source>
</evidence>
<evidence type="ECO:0000313" key="5">
    <source>
        <dbReference type="EMBL" id="COY93109.1"/>
    </source>
</evidence>
<evidence type="ECO:0000313" key="2">
    <source>
        <dbReference type="EMBL" id="CFR66538.1"/>
    </source>
</evidence>
<dbReference type="Proteomes" id="UP000038802">
    <property type="component" value="Unassembled WGS sequence"/>
</dbReference>
<evidence type="ECO:0000313" key="8">
    <source>
        <dbReference type="Proteomes" id="UP000044938"/>
    </source>
</evidence>
<evidence type="ECO:0000313" key="10">
    <source>
        <dbReference type="Proteomes" id="UP000048289"/>
    </source>
</evidence>
<evidence type="ECO:0000313" key="3">
    <source>
        <dbReference type="EMBL" id="COW34646.1"/>
    </source>
</evidence>
<dbReference type="EMBL" id="CSBK01001625">
    <property type="protein sequence ID" value="COY93109.1"/>
    <property type="molecule type" value="Genomic_DNA"/>
</dbReference>
<proteinExistence type="predicted"/>
<dbReference type="EMBL" id="CGCX01000076">
    <property type="protein sequence ID" value="CFR66538.1"/>
    <property type="molecule type" value="Genomic_DNA"/>
</dbReference>
<evidence type="ECO:0000313" key="1">
    <source>
        <dbReference type="EMBL" id="CFE41517.1"/>
    </source>
</evidence>
<dbReference type="EMBL" id="CFOE01000447">
    <property type="protein sequence ID" value="CFE41517.1"/>
    <property type="molecule type" value="Genomic_DNA"/>
</dbReference>
<name>A0A0T9F1G8_MYCTX</name>
<reference evidence="6 7" key="2">
    <citation type="submission" date="2015-03" db="EMBL/GenBank/DDBJ databases">
        <authorList>
            <consortium name="Pathogen Informatics"/>
        </authorList>
    </citation>
    <scope>NUCLEOTIDE SEQUENCE [LARGE SCALE GENOMIC DNA]</scope>
    <source>
        <strain evidence="2 9">C09601061</strain>
        <strain evidence="1 10">G09901357</strain>
        <strain evidence="6">K00500041</strain>
        <strain evidence="4 8">M09401471</strain>
        <strain evidence="7">N09902308</strain>
    </source>
</reference>
<reference evidence="5" key="1">
    <citation type="submission" date="2015-03" db="EMBL/GenBank/DDBJ databases">
        <authorList>
            <consortium name="Pathogen Informatics"/>
            <person name="Murphy D."/>
        </authorList>
    </citation>
    <scope>NUCLEOTIDE SEQUENCE</scope>
    <source>
        <strain evidence="5">N09902308</strain>
    </source>
</reference>
<evidence type="ECO:0000313" key="9">
    <source>
        <dbReference type="Proteomes" id="UP000046680"/>
    </source>
</evidence>
<accession>A0A0T9F1G8</accession>
<protein>
    <submittedName>
        <fullName evidence="3">Uncharacterized protein</fullName>
    </submittedName>
</protein>
<dbReference type="Proteomes" id="UP000039021">
    <property type="component" value="Unassembled WGS sequence"/>
</dbReference>
<dbReference type="Proteomes" id="UP000044938">
    <property type="component" value="Unassembled WGS sequence"/>
</dbReference>
<dbReference type="Proteomes" id="UP000046680">
    <property type="component" value="Unassembled WGS sequence"/>
</dbReference>
<sequence>MLIGMSGSMWMGSIVMAPTPPFMSRLRGMTGRTFAPEEKPSRPW</sequence>
<dbReference type="Proteomes" id="UP000048289">
    <property type="component" value="Unassembled WGS sequence"/>
</dbReference>
<gene>
    <name evidence="2" type="ORF">ERS007657_00368</name>
    <name evidence="1" type="ORF">ERS007681_02955</name>
    <name evidence="3" type="ORF">ERS007703_03452</name>
    <name evidence="4" type="ORF">ERS007720_03161</name>
    <name evidence="5" type="ORF">ERS007739_03218</name>
</gene>
<reference evidence="3" key="3">
    <citation type="submission" date="2015-03" db="EMBL/GenBank/DDBJ databases">
        <authorList>
            <person name="Murphy D."/>
        </authorList>
    </citation>
    <scope>NUCLEOTIDE SEQUENCE [LARGE SCALE GENOMIC DNA]</scope>
    <source>
        <strain evidence="3">K00500041</strain>
    </source>
</reference>
<organism evidence="3 6">
    <name type="scientific">Mycobacterium tuberculosis</name>
    <dbReference type="NCBI Taxonomy" id="1773"/>
    <lineage>
        <taxon>Bacteria</taxon>
        <taxon>Bacillati</taxon>
        <taxon>Actinomycetota</taxon>
        <taxon>Actinomycetes</taxon>
        <taxon>Mycobacteriales</taxon>
        <taxon>Mycobacteriaceae</taxon>
        <taxon>Mycobacterium</taxon>
        <taxon>Mycobacterium tuberculosis complex</taxon>
    </lineage>
</organism>